<comment type="caution">
    <text evidence="1">The sequence shown here is derived from an EMBL/GenBank/DDBJ whole genome shotgun (WGS) entry which is preliminary data.</text>
</comment>
<dbReference type="AlphaFoldDB" id="A0AAD6FPM6"/>
<accession>A0AAD6FPM6</accession>
<dbReference type="EMBL" id="JAPTMU010000005">
    <property type="protein sequence ID" value="KAJ4943150.1"/>
    <property type="molecule type" value="Genomic_DNA"/>
</dbReference>
<organism evidence="1 2">
    <name type="scientific">Pogonophryne albipinna</name>
    <dbReference type="NCBI Taxonomy" id="1090488"/>
    <lineage>
        <taxon>Eukaryota</taxon>
        <taxon>Metazoa</taxon>
        <taxon>Chordata</taxon>
        <taxon>Craniata</taxon>
        <taxon>Vertebrata</taxon>
        <taxon>Euteleostomi</taxon>
        <taxon>Actinopterygii</taxon>
        <taxon>Neopterygii</taxon>
        <taxon>Teleostei</taxon>
        <taxon>Neoteleostei</taxon>
        <taxon>Acanthomorphata</taxon>
        <taxon>Eupercaria</taxon>
        <taxon>Perciformes</taxon>
        <taxon>Notothenioidei</taxon>
        <taxon>Pogonophryne</taxon>
    </lineage>
</organism>
<gene>
    <name evidence="1" type="ORF">JOQ06_005655</name>
</gene>
<reference evidence="1" key="1">
    <citation type="submission" date="2022-11" db="EMBL/GenBank/DDBJ databases">
        <title>Chromosome-level genome of Pogonophryne albipinna.</title>
        <authorList>
            <person name="Jo E."/>
        </authorList>
    </citation>
    <scope>NUCLEOTIDE SEQUENCE</scope>
    <source>
        <strain evidence="1">SGF0006</strain>
        <tissue evidence="1">Muscle</tissue>
    </source>
</reference>
<dbReference type="Proteomes" id="UP001219934">
    <property type="component" value="Unassembled WGS sequence"/>
</dbReference>
<sequence>MSWSLSPFGVYNSARKLLFSLIAATENKDLTVLLSKEKEQKNVDEERIKELHNSLQDKVTENEWLQRSLAILKNQIVTARITSNNRERSERRLVEALSEMKWNLLLQKTLQKNMRKELGRVKA</sequence>
<evidence type="ECO:0000313" key="1">
    <source>
        <dbReference type="EMBL" id="KAJ4943150.1"/>
    </source>
</evidence>
<keyword evidence="2" id="KW-1185">Reference proteome</keyword>
<name>A0AAD6FPM6_9TELE</name>
<evidence type="ECO:0000313" key="2">
    <source>
        <dbReference type="Proteomes" id="UP001219934"/>
    </source>
</evidence>
<feature type="non-terminal residue" evidence="1">
    <location>
        <position position="123"/>
    </location>
</feature>
<protein>
    <submittedName>
        <fullName evidence="1">Uncharacterized protein</fullName>
    </submittedName>
</protein>
<proteinExistence type="predicted"/>